<proteinExistence type="inferred from homology"/>
<evidence type="ECO:0000256" key="6">
    <source>
        <dbReference type="ARBA" id="ARBA00023163"/>
    </source>
</evidence>
<sequence>MKVNPTNGSNLNVYKQQLQKQDDTKQTQKTQDKIEISNQAKKLQEGNSLVEARQEKVQNLKQQVQDGNYDIDPKKTAEKMIDFWTNKQV</sequence>
<dbReference type="GO" id="GO:0045892">
    <property type="term" value="P:negative regulation of DNA-templated transcription"/>
    <property type="evidence" value="ECO:0007669"/>
    <property type="project" value="InterPro"/>
</dbReference>
<dbReference type="InterPro" id="IPR007412">
    <property type="entry name" value="FlgM"/>
</dbReference>
<gene>
    <name evidence="9" type="ORF">EDC24_1552</name>
</gene>
<evidence type="ECO:0000256" key="5">
    <source>
        <dbReference type="ARBA" id="ARBA00023015"/>
    </source>
</evidence>
<evidence type="ECO:0000256" key="2">
    <source>
        <dbReference type="ARBA" id="ARBA00017823"/>
    </source>
</evidence>
<dbReference type="Proteomes" id="UP000276443">
    <property type="component" value="Unassembled WGS sequence"/>
</dbReference>
<feature type="compositionally biased region" description="Basic and acidic residues" evidence="7">
    <location>
        <begin position="20"/>
        <end position="32"/>
    </location>
</feature>
<keyword evidence="10" id="KW-1185">Reference proteome</keyword>
<keyword evidence="3" id="KW-0678">Repressor</keyword>
<name>A0A3N5BA41_9BACI</name>
<feature type="region of interest" description="Disordered" evidence="7">
    <location>
        <begin position="1"/>
        <end position="32"/>
    </location>
</feature>
<comment type="similarity">
    <text evidence="1">Belongs to the FlgM family.</text>
</comment>
<dbReference type="GO" id="GO:0044781">
    <property type="term" value="P:bacterial-type flagellum organization"/>
    <property type="evidence" value="ECO:0007669"/>
    <property type="project" value="UniProtKB-KW"/>
</dbReference>
<dbReference type="AlphaFoldDB" id="A0A3N5BA41"/>
<dbReference type="EMBL" id="RKRF01000008">
    <property type="protein sequence ID" value="RPF54354.1"/>
    <property type="molecule type" value="Genomic_DNA"/>
</dbReference>
<dbReference type="InterPro" id="IPR031316">
    <property type="entry name" value="FlgM_C"/>
</dbReference>
<evidence type="ECO:0000313" key="10">
    <source>
        <dbReference type="Proteomes" id="UP000276443"/>
    </source>
</evidence>
<evidence type="ECO:0000256" key="1">
    <source>
        <dbReference type="ARBA" id="ARBA00005322"/>
    </source>
</evidence>
<protein>
    <recommendedName>
        <fullName evidence="2">Negative regulator of flagellin synthesis</fullName>
    </recommendedName>
</protein>
<reference evidence="9 10" key="1">
    <citation type="submission" date="2018-11" db="EMBL/GenBank/DDBJ databases">
        <title>Genomic Encyclopedia of Type Strains, Phase IV (KMG-IV): sequencing the most valuable type-strain genomes for metagenomic binning, comparative biology and taxonomic classification.</title>
        <authorList>
            <person name="Goeker M."/>
        </authorList>
    </citation>
    <scope>NUCLEOTIDE SEQUENCE [LARGE SCALE GENOMIC DNA]</scope>
    <source>
        <strain evidence="9 10">DSM 18090</strain>
    </source>
</reference>
<dbReference type="InterPro" id="IPR035890">
    <property type="entry name" value="Anti-sigma-28_factor_FlgM_sf"/>
</dbReference>
<keyword evidence="6" id="KW-0804">Transcription</keyword>
<dbReference type="OrthoDB" id="2991036at2"/>
<accession>A0A3N5BA41</accession>
<comment type="caution">
    <text evidence="9">The sequence shown here is derived from an EMBL/GenBank/DDBJ whole genome shotgun (WGS) entry which is preliminary data.</text>
</comment>
<evidence type="ECO:0000259" key="8">
    <source>
        <dbReference type="Pfam" id="PF04316"/>
    </source>
</evidence>
<feature type="domain" description="Anti-sigma-28 factor FlgM C-terminal" evidence="8">
    <location>
        <begin position="32"/>
        <end position="82"/>
    </location>
</feature>
<dbReference type="RefSeq" id="WP_124221278.1">
    <property type="nucleotide sequence ID" value="NZ_RKRF01000008.1"/>
</dbReference>
<evidence type="ECO:0000256" key="3">
    <source>
        <dbReference type="ARBA" id="ARBA00022491"/>
    </source>
</evidence>
<dbReference type="NCBIfam" id="TIGR03824">
    <property type="entry name" value="FlgM_jcvi"/>
    <property type="match status" value="1"/>
</dbReference>
<keyword evidence="4" id="KW-1005">Bacterial flagellum biogenesis</keyword>
<organism evidence="9 10">
    <name type="scientific">Aquisalibacillus elongatus</name>
    <dbReference type="NCBI Taxonomy" id="485577"/>
    <lineage>
        <taxon>Bacteria</taxon>
        <taxon>Bacillati</taxon>
        <taxon>Bacillota</taxon>
        <taxon>Bacilli</taxon>
        <taxon>Bacillales</taxon>
        <taxon>Bacillaceae</taxon>
        <taxon>Aquisalibacillus</taxon>
    </lineage>
</organism>
<dbReference type="Pfam" id="PF04316">
    <property type="entry name" value="FlgM"/>
    <property type="match status" value="1"/>
</dbReference>
<evidence type="ECO:0000256" key="7">
    <source>
        <dbReference type="SAM" id="MobiDB-lite"/>
    </source>
</evidence>
<evidence type="ECO:0000256" key="4">
    <source>
        <dbReference type="ARBA" id="ARBA00022795"/>
    </source>
</evidence>
<evidence type="ECO:0000313" key="9">
    <source>
        <dbReference type="EMBL" id="RPF54354.1"/>
    </source>
</evidence>
<keyword evidence="5" id="KW-0805">Transcription regulation</keyword>
<dbReference type="SUPFAM" id="SSF101498">
    <property type="entry name" value="Anti-sigma factor FlgM"/>
    <property type="match status" value="1"/>
</dbReference>
<feature type="compositionally biased region" description="Polar residues" evidence="7">
    <location>
        <begin position="1"/>
        <end position="14"/>
    </location>
</feature>